<dbReference type="KEGG" id="nai:NECAME_05237"/>
<dbReference type="InterPro" id="IPR056769">
    <property type="entry name" value="Piezo_TM1-24"/>
</dbReference>
<reference evidence="4" key="1">
    <citation type="journal article" date="2014" name="Nat. Genet.">
        <title>Genome of the human hookworm Necator americanus.</title>
        <authorList>
            <person name="Tang Y.T."/>
            <person name="Gao X."/>
            <person name="Rosa B.A."/>
            <person name="Abubucker S."/>
            <person name="Hallsworth-Pepin K."/>
            <person name="Martin J."/>
            <person name="Tyagi R."/>
            <person name="Heizer E."/>
            <person name="Zhang X."/>
            <person name="Bhonagiri-Palsikar V."/>
            <person name="Minx P."/>
            <person name="Warren W.C."/>
            <person name="Wang Q."/>
            <person name="Zhan B."/>
            <person name="Hotez P.J."/>
            <person name="Sternberg P.W."/>
            <person name="Dougall A."/>
            <person name="Gaze S.T."/>
            <person name="Mulvenna J."/>
            <person name="Sotillo J."/>
            <person name="Ranganathan S."/>
            <person name="Rabelo E.M."/>
            <person name="Wilson R.K."/>
            <person name="Felgner P.L."/>
            <person name="Bethony J."/>
            <person name="Hawdon J.M."/>
            <person name="Gasser R.B."/>
            <person name="Loukas A."/>
            <person name="Mitreva M."/>
        </authorList>
    </citation>
    <scope>NUCLEOTIDE SEQUENCE [LARGE SCALE GENOMIC DNA]</scope>
</reference>
<evidence type="ECO:0000259" key="2">
    <source>
        <dbReference type="Pfam" id="PF24871"/>
    </source>
</evidence>
<proteinExistence type="predicted"/>
<feature type="domain" description="Piezo TM1-24" evidence="2">
    <location>
        <begin position="1"/>
        <end position="65"/>
    </location>
</feature>
<keyword evidence="4" id="KW-1185">Reference proteome</keyword>
<dbReference type="EMBL" id="KI669098">
    <property type="protein sequence ID" value="ETN69524.1"/>
    <property type="molecule type" value="Genomic_DNA"/>
</dbReference>
<gene>
    <name evidence="3" type="ORF">NECAME_05237</name>
</gene>
<accession>W2SIP4</accession>
<keyword evidence="1" id="KW-0812">Transmembrane</keyword>
<dbReference type="OrthoDB" id="303066at2759"/>
<name>W2SIP4_NECAM</name>
<dbReference type="AlphaFoldDB" id="W2SIP4"/>
<feature type="transmembrane region" description="Helical" evidence="1">
    <location>
        <begin position="20"/>
        <end position="45"/>
    </location>
</feature>
<evidence type="ECO:0000256" key="1">
    <source>
        <dbReference type="SAM" id="Phobius"/>
    </source>
</evidence>
<organism evidence="3 4">
    <name type="scientific">Necator americanus</name>
    <name type="common">Human hookworm</name>
    <dbReference type="NCBI Taxonomy" id="51031"/>
    <lineage>
        <taxon>Eukaryota</taxon>
        <taxon>Metazoa</taxon>
        <taxon>Ecdysozoa</taxon>
        <taxon>Nematoda</taxon>
        <taxon>Chromadorea</taxon>
        <taxon>Rhabditida</taxon>
        <taxon>Rhabditina</taxon>
        <taxon>Rhabditomorpha</taxon>
        <taxon>Strongyloidea</taxon>
        <taxon>Ancylostomatidae</taxon>
        <taxon>Bunostominae</taxon>
        <taxon>Necator</taxon>
    </lineage>
</organism>
<dbReference type="STRING" id="51031.W2SIP4"/>
<keyword evidence="1" id="KW-1133">Transmembrane helix</keyword>
<protein>
    <recommendedName>
        <fullName evidence="2">Piezo TM1-24 domain-containing protein</fullName>
    </recommendedName>
</protein>
<evidence type="ECO:0000313" key="4">
    <source>
        <dbReference type="Proteomes" id="UP000053676"/>
    </source>
</evidence>
<keyword evidence="1" id="KW-0472">Membrane</keyword>
<evidence type="ECO:0000313" key="3">
    <source>
        <dbReference type="EMBL" id="ETN69524.1"/>
    </source>
</evidence>
<dbReference type="Pfam" id="PF24871">
    <property type="entry name" value="Piezo_TM1-24"/>
    <property type="match status" value="1"/>
</dbReference>
<dbReference type="Proteomes" id="UP000053676">
    <property type="component" value="Unassembled WGS sequence"/>
</dbReference>
<sequence length="85" mass="9786">MVAIISFALYHAYTFALLSMMVWALLYHSIFGLILLVFSCTLWMFKDSRGASFAVAPTVTIYVEVAYFEHCQFRTSERDNEEFGP</sequence>